<evidence type="ECO:0000313" key="1">
    <source>
        <dbReference type="EMBL" id="SOD92908.1"/>
    </source>
</evidence>
<accession>A0A286GBP4</accession>
<reference evidence="2" key="1">
    <citation type="submission" date="2017-09" db="EMBL/GenBank/DDBJ databases">
        <authorList>
            <person name="Varghese N."/>
            <person name="Submissions S."/>
        </authorList>
    </citation>
    <scope>NUCLEOTIDE SEQUENCE [LARGE SCALE GENOMIC DNA]</scope>
    <source>
        <strain evidence="2">DSM 29961</strain>
    </source>
</reference>
<protein>
    <submittedName>
        <fullName evidence="1">Uncharacterized protein</fullName>
    </submittedName>
</protein>
<dbReference type="RefSeq" id="WP_097128109.1">
    <property type="nucleotide sequence ID" value="NZ_OCNH01000003.1"/>
</dbReference>
<proteinExistence type="predicted"/>
<dbReference type="Proteomes" id="UP000219452">
    <property type="component" value="Unassembled WGS sequence"/>
</dbReference>
<organism evidence="1 2">
    <name type="scientific">Spirosoma fluviale</name>
    <dbReference type="NCBI Taxonomy" id="1597977"/>
    <lineage>
        <taxon>Bacteria</taxon>
        <taxon>Pseudomonadati</taxon>
        <taxon>Bacteroidota</taxon>
        <taxon>Cytophagia</taxon>
        <taxon>Cytophagales</taxon>
        <taxon>Cytophagaceae</taxon>
        <taxon>Spirosoma</taxon>
    </lineage>
</organism>
<gene>
    <name evidence="1" type="ORF">SAMN06269250_4254</name>
</gene>
<dbReference type="OrthoDB" id="965394at2"/>
<dbReference type="AlphaFoldDB" id="A0A286GBP4"/>
<evidence type="ECO:0000313" key="2">
    <source>
        <dbReference type="Proteomes" id="UP000219452"/>
    </source>
</evidence>
<sequence>MNELPYTSIPDTSDSNYWESKSIKNNLRSTTFVPRDKELHQRLRVKAWGIIQAALSKKNRKGKS</sequence>
<keyword evidence="2" id="KW-1185">Reference proteome</keyword>
<name>A0A286GBP4_9BACT</name>
<dbReference type="EMBL" id="OCNH01000003">
    <property type="protein sequence ID" value="SOD92908.1"/>
    <property type="molecule type" value="Genomic_DNA"/>
</dbReference>